<dbReference type="PANTHER" id="PTHR46462:SF3">
    <property type="entry name" value="UPSET, ISOFORM A"/>
    <property type="match status" value="1"/>
</dbReference>
<sequence>MTETLTTLPSPSGPLQIPTNSIPTPSEKAVDSSGEIRCICDYADDDGYTICCDECETWQHYVCMGLPPGNAPSKYKCPRCSPRPVDAKKAREIQRIRRQEDDERTKTTTVTTTTTTTKRKRTTGVSHKKKDSHAGVSVSSGKSGSNAEKNGHGKTTSPRESQPTTSRKRNARGNGHHSSAAGSPGYFPDRNDDDDADADKYKFEFTDISNQSDRYSSDEVKNYLLEAADPSNTAYNKFVKHLTRSEFSTPKASVRSIPDHSKAFSVYPPFGFVLDAPCAKGKPVALFKGEVGMQDAYMNHPPNQYAVLHHPKTYVIFHPDLHICIDARNWGTEARFARRSCRPNCSIAALVLEDAAEPKVAFALYANEALKAGTEVTIGWDWDSTPLSKQLAHHDFDFSKISAEELFQVATWVNNLLENTTCACNGGDECLLARIKKQSGIPSPKPPTTGGRGKRKVPTPPISKEPTPSIHDEMDIDSRADSVPKRKSRSRDLTPHDTAVEPMPMTNREERKFKDMLSRIEKQTLEDNQAQGTKRRKRTRTVSGVSVNGAGLKVEKSRTSKNSRGGSPLVIEVADASTGRRRTSGSSTGSDSHTKAGKKSVRSPSMSVVSTSKGFTTRKVVAQAAKATYTDSAMQTEADDDIPWWRSPEKRMAIQPCEPRIPLRKRLMQLMLANREVPPPVPEEVEKKRKHEEVTAVEESASSPPKMVKVMETFSKRIDVDDVSLPSPTITISVPPAPAPATSSDSSTSSKSASPAVPNGTPAVPPKVDENISTKIDQNQRSGSVGLHLNLPPPGLPNNTSNSGSTPSSTSTTPVFSPSILSSIGGTAQPSPTRLKKLSLGDYSKRKHKVAEAALEKKDDDHSKPTTESTLNILHTDQRKLVAPMTSTSSAPTPSAKPNSWSVR</sequence>
<dbReference type="GO" id="GO:0006355">
    <property type="term" value="P:regulation of DNA-templated transcription"/>
    <property type="evidence" value="ECO:0007669"/>
    <property type="project" value="TreeGrafter"/>
</dbReference>
<dbReference type="SUPFAM" id="SSF57903">
    <property type="entry name" value="FYVE/PHD zinc finger"/>
    <property type="match status" value="1"/>
</dbReference>
<evidence type="ECO:0000259" key="7">
    <source>
        <dbReference type="PROSITE" id="PS50016"/>
    </source>
</evidence>
<accession>A0A4S2N0I2</accession>
<organism evidence="9 10">
    <name type="scientific">Ascodesmis nigricans</name>
    <dbReference type="NCBI Taxonomy" id="341454"/>
    <lineage>
        <taxon>Eukaryota</taxon>
        <taxon>Fungi</taxon>
        <taxon>Dikarya</taxon>
        <taxon>Ascomycota</taxon>
        <taxon>Pezizomycotina</taxon>
        <taxon>Pezizomycetes</taxon>
        <taxon>Pezizales</taxon>
        <taxon>Ascodesmidaceae</taxon>
        <taxon>Ascodesmis</taxon>
    </lineage>
</organism>
<feature type="compositionally biased region" description="Polar residues" evidence="6">
    <location>
        <begin position="866"/>
        <end position="875"/>
    </location>
</feature>
<dbReference type="InterPro" id="IPR019786">
    <property type="entry name" value="Zinc_finger_PHD-type_CS"/>
</dbReference>
<dbReference type="Gene3D" id="3.30.40.10">
    <property type="entry name" value="Zinc/RING finger domain, C3HC4 (zinc finger)"/>
    <property type="match status" value="1"/>
</dbReference>
<evidence type="ECO:0000256" key="4">
    <source>
        <dbReference type="ARBA" id="ARBA00022853"/>
    </source>
</evidence>
<proteinExistence type="predicted"/>
<evidence type="ECO:0000256" key="5">
    <source>
        <dbReference type="PROSITE-ProRule" id="PRU00146"/>
    </source>
</evidence>
<dbReference type="GO" id="GO:0008270">
    <property type="term" value="F:zinc ion binding"/>
    <property type="evidence" value="ECO:0007669"/>
    <property type="project" value="UniProtKB-KW"/>
</dbReference>
<evidence type="ECO:0008006" key="11">
    <source>
        <dbReference type="Google" id="ProtNLM"/>
    </source>
</evidence>
<feature type="compositionally biased region" description="Low complexity" evidence="6">
    <location>
        <begin position="797"/>
        <end position="814"/>
    </location>
</feature>
<evidence type="ECO:0000259" key="8">
    <source>
        <dbReference type="PROSITE" id="PS50280"/>
    </source>
</evidence>
<dbReference type="SMART" id="SM00249">
    <property type="entry name" value="PHD"/>
    <property type="match status" value="1"/>
</dbReference>
<keyword evidence="4" id="KW-0156">Chromatin regulator</keyword>
<dbReference type="PROSITE" id="PS50280">
    <property type="entry name" value="SET"/>
    <property type="match status" value="1"/>
</dbReference>
<dbReference type="GO" id="GO:0034967">
    <property type="term" value="C:Set3 complex"/>
    <property type="evidence" value="ECO:0007669"/>
    <property type="project" value="TreeGrafter"/>
</dbReference>
<evidence type="ECO:0000313" key="9">
    <source>
        <dbReference type="EMBL" id="TGZ82599.1"/>
    </source>
</evidence>
<feature type="region of interest" description="Disordered" evidence="6">
    <location>
        <begin position="674"/>
        <end position="704"/>
    </location>
</feature>
<feature type="compositionally biased region" description="Low complexity" evidence="6">
    <location>
        <begin position="726"/>
        <end position="758"/>
    </location>
</feature>
<dbReference type="SUPFAM" id="SSF82199">
    <property type="entry name" value="SET domain"/>
    <property type="match status" value="1"/>
</dbReference>
<dbReference type="PROSITE" id="PS01359">
    <property type="entry name" value="ZF_PHD_1"/>
    <property type="match status" value="1"/>
</dbReference>
<dbReference type="InParanoid" id="A0A4S2N0I2"/>
<keyword evidence="10" id="KW-1185">Reference proteome</keyword>
<keyword evidence="1" id="KW-0479">Metal-binding</keyword>
<gene>
    <name evidence="9" type="ORF">EX30DRAFT_192247</name>
</gene>
<dbReference type="Pfam" id="PF20826">
    <property type="entry name" value="PHD_5"/>
    <property type="match status" value="1"/>
</dbReference>
<dbReference type="InterPro" id="IPR001214">
    <property type="entry name" value="SET_dom"/>
</dbReference>
<feature type="region of interest" description="Disordered" evidence="6">
    <location>
        <begin position="1"/>
        <end position="28"/>
    </location>
</feature>
<feature type="compositionally biased region" description="Polar residues" evidence="6">
    <location>
        <begin position="1"/>
        <end position="10"/>
    </location>
</feature>
<feature type="compositionally biased region" description="Basic and acidic residues" evidence="6">
    <location>
        <begin position="684"/>
        <end position="694"/>
    </location>
</feature>
<name>A0A4S2N0I2_9PEZI</name>
<evidence type="ECO:0000256" key="6">
    <source>
        <dbReference type="SAM" id="MobiDB-lite"/>
    </source>
</evidence>
<dbReference type="InterPro" id="IPR011011">
    <property type="entry name" value="Znf_FYVE_PHD"/>
</dbReference>
<reference evidence="9 10" key="1">
    <citation type="submission" date="2019-04" db="EMBL/GenBank/DDBJ databases">
        <title>Comparative genomics and transcriptomics to analyze fruiting body development in filamentous ascomycetes.</title>
        <authorList>
            <consortium name="DOE Joint Genome Institute"/>
            <person name="Lutkenhaus R."/>
            <person name="Traeger S."/>
            <person name="Breuer J."/>
            <person name="Kuo A."/>
            <person name="Lipzen A."/>
            <person name="Pangilinan J."/>
            <person name="Dilworth D."/>
            <person name="Sandor L."/>
            <person name="Poggeler S."/>
            <person name="Barry K."/>
            <person name="Grigoriev I.V."/>
            <person name="Nowrousian M."/>
        </authorList>
    </citation>
    <scope>NUCLEOTIDE SEQUENCE [LARGE SCALE GENOMIC DNA]</scope>
    <source>
        <strain evidence="9 10">CBS 389.68</strain>
    </source>
</reference>
<feature type="region of interest" description="Disordered" evidence="6">
    <location>
        <begin position="438"/>
        <end position="613"/>
    </location>
</feature>
<feature type="domain" description="SET" evidence="8">
    <location>
        <begin position="250"/>
        <end position="381"/>
    </location>
</feature>
<feature type="domain" description="PHD-type" evidence="7">
    <location>
        <begin position="35"/>
        <end position="83"/>
    </location>
</feature>
<dbReference type="PROSITE" id="PS50016">
    <property type="entry name" value="ZF_PHD_2"/>
    <property type="match status" value="1"/>
</dbReference>
<feature type="region of interest" description="Disordered" evidence="6">
    <location>
        <begin position="718"/>
        <end position="904"/>
    </location>
</feature>
<dbReference type="CDD" id="cd15550">
    <property type="entry name" value="PHD_MLL5"/>
    <property type="match status" value="1"/>
</dbReference>
<feature type="region of interest" description="Disordered" evidence="6">
    <location>
        <begin position="75"/>
        <end position="194"/>
    </location>
</feature>
<dbReference type="EMBL" id="ML220115">
    <property type="protein sequence ID" value="TGZ82599.1"/>
    <property type="molecule type" value="Genomic_DNA"/>
</dbReference>
<feature type="compositionally biased region" description="Low complexity" evidence="6">
    <location>
        <begin position="135"/>
        <end position="145"/>
    </location>
</feature>
<evidence type="ECO:0000313" key="10">
    <source>
        <dbReference type="Proteomes" id="UP000298138"/>
    </source>
</evidence>
<dbReference type="InterPro" id="IPR046341">
    <property type="entry name" value="SET_dom_sf"/>
</dbReference>
<keyword evidence="3" id="KW-0862">Zinc</keyword>
<dbReference type="PANTHER" id="PTHR46462">
    <property type="entry name" value="UPSET, ISOFORM A"/>
    <property type="match status" value="1"/>
</dbReference>
<feature type="compositionally biased region" description="Basic and acidic residues" evidence="6">
    <location>
        <begin position="850"/>
        <end position="865"/>
    </location>
</feature>
<protein>
    <recommendedName>
        <fullName evidence="11">SET domain-containing protein</fullName>
    </recommendedName>
</protein>
<evidence type="ECO:0000256" key="3">
    <source>
        <dbReference type="ARBA" id="ARBA00022833"/>
    </source>
</evidence>
<dbReference type="Proteomes" id="UP000298138">
    <property type="component" value="Unassembled WGS sequence"/>
</dbReference>
<evidence type="ECO:0000256" key="2">
    <source>
        <dbReference type="ARBA" id="ARBA00022771"/>
    </source>
</evidence>
<dbReference type="InterPro" id="IPR013083">
    <property type="entry name" value="Znf_RING/FYVE/PHD"/>
</dbReference>
<feature type="compositionally biased region" description="Polar residues" evidence="6">
    <location>
        <begin position="602"/>
        <end position="613"/>
    </location>
</feature>
<dbReference type="InterPro" id="IPR001965">
    <property type="entry name" value="Znf_PHD"/>
</dbReference>
<dbReference type="GO" id="GO:0006325">
    <property type="term" value="P:chromatin organization"/>
    <property type="evidence" value="ECO:0007669"/>
    <property type="project" value="UniProtKB-KW"/>
</dbReference>
<feature type="compositionally biased region" description="Basic and acidic residues" evidence="6">
    <location>
        <begin position="507"/>
        <end position="525"/>
    </location>
</feature>
<feature type="compositionally biased region" description="Basic residues" evidence="6">
    <location>
        <begin position="166"/>
        <end position="175"/>
    </location>
</feature>
<dbReference type="GO" id="GO:0070210">
    <property type="term" value="C:Rpd3L-Expanded complex"/>
    <property type="evidence" value="ECO:0007669"/>
    <property type="project" value="TreeGrafter"/>
</dbReference>
<feature type="compositionally biased region" description="Polar residues" evidence="6">
    <location>
        <begin position="773"/>
        <end position="783"/>
    </location>
</feature>
<dbReference type="InterPro" id="IPR019787">
    <property type="entry name" value="Znf_PHD-finger"/>
</dbReference>
<feature type="compositionally biased region" description="Basic residues" evidence="6">
    <location>
        <begin position="117"/>
        <end position="131"/>
    </location>
</feature>
<dbReference type="OrthoDB" id="20872at2759"/>
<feature type="compositionally biased region" description="Polar residues" evidence="6">
    <location>
        <begin position="815"/>
        <end position="832"/>
    </location>
</feature>
<feature type="compositionally biased region" description="Polar residues" evidence="6">
    <location>
        <begin position="153"/>
        <end position="165"/>
    </location>
</feature>
<feature type="compositionally biased region" description="Low complexity" evidence="6">
    <location>
        <begin position="107"/>
        <end position="116"/>
    </location>
</feature>
<feature type="compositionally biased region" description="Basic and acidic residues" evidence="6">
    <location>
        <begin position="470"/>
        <end position="499"/>
    </location>
</feature>
<dbReference type="SMART" id="SM00317">
    <property type="entry name" value="SET"/>
    <property type="match status" value="1"/>
</dbReference>
<evidence type="ECO:0000256" key="1">
    <source>
        <dbReference type="ARBA" id="ARBA00022723"/>
    </source>
</evidence>
<feature type="compositionally biased region" description="Low complexity" evidence="6">
    <location>
        <begin position="883"/>
        <end position="896"/>
    </location>
</feature>
<dbReference type="AlphaFoldDB" id="A0A4S2N0I2"/>
<dbReference type="Pfam" id="PF00856">
    <property type="entry name" value="SET"/>
    <property type="match status" value="1"/>
</dbReference>
<feature type="compositionally biased region" description="Basic and acidic residues" evidence="6">
    <location>
        <begin position="85"/>
        <end position="106"/>
    </location>
</feature>
<dbReference type="Gene3D" id="2.170.270.10">
    <property type="entry name" value="SET domain"/>
    <property type="match status" value="1"/>
</dbReference>
<dbReference type="STRING" id="341454.A0A4S2N0I2"/>
<keyword evidence="2 5" id="KW-0863">Zinc-finger</keyword>